<dbReference type="Proteomes" id="UP000728185">
    <property type="component" value="Unassembled WGS sequence"/>
</dbReference>
<proteinExistence type="predicted"/>
<protein>
    <submittedName>
        <fullName evidence="2">Uncharacterized protein</fullName>
    </submittedName>
</protein>
<feature type="compositionally biased region" description="Polar residues" evidence="1">
    <location>
        <begin position="33"/>
        <end position="44"/>
    </location>
</feature>
<keyword evidence="3" id="KW-1185">Reference proteome</keyword>
<dbReference type="EMBL" id="LUCM01008629">
    <property type="protein sequence ID" value="KAA0188113.1"/>
    <property type="molecule type" value="Genomic_DNA"/>
</dbReference>
<gene>
    <name evidence="2" type="ORF">FBUS_08042</name>
</gene>
<feature type="region of interest" description="Disordered" evidence="1">
    <location>
        <begin position="1"/>
        <end position="45"/>
    </location>
</feature>
<dbReference type="AlphaFoldDB" id="A0A8E0VGE8"/>
<name>A0A8E0VGE8_9TREM</name>
<reference evidence="2" key="1">
    <citation type="submission" date="2019-05" db="EMBL/GenBank/DDBJ databases">
        <title>Annotation for the trematode Fasciolopsis buski.</title>
        <authorList>
            <person name="Choi Y.-J."/>
        </authorList>
    </citation>
    <scope>NUCLEOTIDE SEQUENCE</scope>
    <source>
        <strain evidence="2">HT</strain>
        <tissue evidence="2">Whole worm</tissue>
    </source>
</reference>
<organism evidence="2 3">
    <name type="scientific">Fasciolopsis buskii</name>
    <dbReference type="NCBI Taxonomy" id="27845"/>
    <lineage>
        <taxon>Eukaryota</taxon>
        <taxon>Metazoa</taxon>
        <taxon>Spiralia</taxon>
        <taxon>Lophotrochozoa</taxon>
        <taxon>Platyhelminthes</taxon>
        <taxon>Trematoda</taxon>
        <taxon>Digenea</taxon>
        <taxon>Plagiorchiida</taxon>
        <taxon>Echinostomata</taxon>
        <taxon>Echinostomatoidea</taxon>
        <taxon>Fasciolidae</taxon>
        <taxon>Fasciolopsis</taxon>
    </lineage>
</organism>
<accession>A0A8E0VGE8</accession>
<evidence type="ECO:0000256" key="1">
    <source>
        <dbReference type="SAM" id="MobiDB-lite"/>
    </source>
</evidence>
<sequence length="110" mass="12480">MAPNQNGLLVPSRHPRSYRGGGRSDWSLRPSKSRPSNSTSNGWYASSWMHDDRSFYSTRQNGFAKTTGSRFGRRPFIDRKYDAQGETGYVVVLIMSISLIKLVIYKSCIL</sequence>
<evidence type="ECO:0000313" key="2">
    <source>
        <dbReference type="EMBL" id="KAA0188113.1"/>
    </source>
</evidence>
<comment type="caution">
    <text evidence="2">The sequence shown here is derived from an EMBL/GenBank/DDBJ whole genome shotgun (WGS) entry which is preliminary data.</text>
</comment>
<evidence type="ECO:0000313" key="3">
    <source>
        <dbReference type="Proteomes" id="UP000728185"/>
    </source>
</evidence>